<feature type="domain" description="F-box" evidence="1">
    <location>
        <begin position="1"/>
        <end position="50"/>
    </location>
</feature>
<dbReference type="InterPro" id="IPR015943">
    <property type="entry name" value="WD40/YVTN_repeat-like_dom_sf"/>
</dbReference>
<sequence length="251" mass="28466">MNICSLPTEIQEKILSFLDGQSLARVQQVCRLWYNLVQNLSEVGEIWKNCCLREIAIDVLRELVGCKEVTLTAKCDTSTCFPVIEESLNINWKSSYQRWFIGGVICHWPYWVKSFPDFDSIPITCVKFAGSWIITGHRNGKVCAWNSLSGELENIITNHLALVTDIELVDMLNRGKETLYDENTLQLSSSCSWIITGHRNGKVCAWNSLSGELENIITNHLALVTDIELVDMLNRGKETLYDENTLQLSSS</sequence>
<dbReference type="Pfam" id="PF12937">
    <property type="entry name" value="F-box-like"/>
    <property type="match status" value="1"/>
</dbReference>
<dbReference type="Proteomes" id="UP000694941">
    <property type="component" value="Unplaced"/>
</dbReference>
<accession>A0ABM1RWW6</accession>
<name>A0ABM1RWW6_LIMPO</name>
<dbReference type="Gene3D" id="2.130.10.10">
    <property type="entry name" value="YVTN repeat-like/Quinoprotein amine dehydrogenase"/>
    <property type="match status" value="1"/>
</dbReference>
<evidence type="ECO:0000313" key="3">
    <source>
        <dbReference type="RefSeq" id="XP_022235871.1"/>
    </source>
</evidence>
<protein>
    <submittedName>
        <fullName evidence="3">F-box/WD repeat-containing protein 7-like</fullName>
    </submittedName>
</protein>
<reference evidence="3" key="1">
    <citation type="submission" date="2025-08" db="UniProtKB">
        <authorList>
            <consortium name="RefSeq"/>
        </authorList>
    </citation>
    <scope>IDENTIFICATION</scope>
    <source>
        <tissue evidence="3">Muscle</tissue>
    </source>
</reference>
<dbReference type="InterPro" id="IPR036322">
    <property type="entry name" value="WD40_repeat_dom_sf"/>
</dbReference>
<gene>
    <name evidence="3" type="primary">LOC111083563</name>
</gene>
<evidence type="ECO:0000313" key="2">
    <source>
        <dbReference type="Proteomes" id="UP000694941"/>
    </source>
</evidence>
<dbReference type="SUPFAM" id="SSF50978">
    <property type="entry name" value="WD40 repeat-like"/>
    <property type="match status" value="1"/>
</dbReference>
<dbReference type="RefSeq" id="XP_022235871.1">
    <property type="nucleotide sequence ID" value="XM_022380163.1"/>
</dbReference>
<dbReference type="InterPro" id="IPR036047">
    <property type="entry name" value="F-box-like_dom_sf"/>
</dbReference>
<dbReference type="Gene3D" id="1.20.1280.50">
    <property type="match status" value="1"/>
</dbReference>
<keyword evidence="2" id="KW-1185">Reference proteome</keyword>
<organism evidence="2 3">
    <name type="scientific">Limulus polyphemus</name>
    <name type="common">Atlantic horseshoe crab</name>
    <dbReference type="NCBI Taxonomy" id="6850"/>
    <lineage>
        <taxon>Eukaryota</taxon>
        <taxon>Metazoa</taxon>
        <taxon>Ecdysozoa</taxon>
        <taxon>Arthropoda</taxon>
        <taxon>Chelicerata</taxon>
        <taxon>Merostomata</taxon>
        <taxon>Xiphosura</taxon>
        <taxon>Limulidae</taxon>
        <taxon>Limulus</taxon>
    </lineage>
</organism>
<evidence type="ECO:0000259" key="1">
    <source>
        <dbReference type="PROSITE" id="PS50181"/>
    </source>
</evidence>
<proteinExistence type="predicted"/>
<dbReference type="SMART" id="SM00256">
    <property type="entry name" value="FBOX"/>
    <property type="match status" value="1"/>
</dbReference>
<dbReference type="SUPFAM" id="SSF81383">
    <property type="entry name" value="F-box domain"/>
    <property type="match status" value="1"/>
</dbReference>
<dbReference type="InterPro" id="IPR001810">
    <property type="entry name" value="F-box_dom"/>
</dbReference>
<dbReference type="GeneID" id="111083563"/>
<dbReference type="PROSITE" id="PS50181">
    <property type="entry name" value="FBOX"/>
    <property type="match status" value="1"/>
</dbReference>